<organism evidence="9 10">
    <name type="scientific">Caryophanon tenue</name>
    <dbReference type="NCBI Taxonomy" id="33978"/>
    <lineage>
        <taxon>Bacteria</taxon>
        <taxon>Bacillati</taxon>
        <taxon>Bacillota</taxon>
        <taxon>Bacilli</taxon>
        <taxon>Bacillales</taxon>
        <taxon>Caryophanaceae</taxon>
        <taxon>Caryophanon</taxon>
    </lineage>
</organism>
<dbReference type="Pfam" id="PF00893">
    <property type="entry name" value="Multi_Drug_Res"/>
    <property type="match status" value="1"/>
</dbReference>
<protein>
    <submittedName>
        <fullName evidence="9">Multidrug resistance protein SMR</fullName>
    </submittedName>
</protein>
<gene>
    <name evidence="9" type="ORF">A6M13_06640</name>
</gene>
<dbReference type="GO" id="GO:0022857">
    <property type="term" value="F:transmembrane transporter activity"/>
    <property type="evidence" value="ECO:0007669"/>
    <property type="project" value="InterPro"/>
</dbReference>
<feature type="transmembrane region" description="Helical" evidence="8">
    <location>
        <begin position="83"/>
        <end position="102"/>
    </location>
</feature>
<evidence type="ECO:0000256" key="5">
    <source>
        <dbReference type="ARBA" id="ARBA00022989"/>
    </source>
</evidence>
<dbReference type="Gene3D" id="1.10.3730.20">
    <property type="match status" value="1"/>
</dbReference>
<dbReference type="AlphaFoldDB" id="A0A1C0Y7E4"/>
<evidence type="ECO:0000256" key="8">
    <source>
        <dbReference type="SAM" id="Phobius"/>
    </source>
</evidence>
<keyword evidence="3" id="KW-1003">Cell membrane</keyword>
<feature type="transmembrane region" description="Helical" evidence="8">
    <location>
        <begin position="58"/>
        <end position="77"/>
    </location>
</feature>
<sequence length="110" mass="11957">MTKYWVYILVAGLMEIVWATGLKYSETTWQWTGTFICIALSFAFIMKATEKIPVATAYAIFTGIGAVGTVLIDIFVFDAPTSLLKIIFLIGLIGGILGLKLVTPESEATS</sequence>
<comment type="similarity">
    <text evidence="7">Belongs to the drug/metabolite transporter (DMT) superfamily. Small multidrug resistance (SMR) (TC 2.A.7.1) family.</text>
</comment>
<dbReference type="STRING" id="33978.A6M13_06640"/>
<feature type="transmembrane region" description="Helical" evidence="8">
    <location>
        <begin position="29"/>
        <end position="46"/>
    </location>
</feature>
<keyword evidence="6 8" id="KW-0472">Membrane</keyword>
<dbReference type="EMBL" id="MASJ01000039">
    <property type="protein sequence ID" value="OCS83074.1"/>
    <property type="molecule type" value="Genomic_DNA"/>
</dbReference>
<dbReference type="FunFam" id="1.10.3730.20:FF:000001">
    <property type="entry name" value="Quaternary ammonium compound resistance transporter SugE"/>
    <property type="match status" value="1"/>
</dbReference>
<accession>A0A1C0Y7E4</accession>
<dbReference type="OrthoDB" id="2168659at2"/>
<keyword evidence="10" id="KW-1185">Reference proteome</keyword>
<proteinExistence type="inferred from homology"/>
<dbReference type="RefSeq" id="WP_066548123.1">
    <property type="nucleotide sequence ID" value="NZ_MASJ01000039.1"/>
</dbReference>
<dbReference type="Proteomes" id="UP000093199">
    <property type="component" value="Unassembled WGS sequence"/>
</dbReference>
<evidence type="ECO:0000313" key="9">
    <source>
        <dbReference type="EMBL" id="OCS83074.1"/>
    </source>
</evidence>
<evidence type="ECO:0000256" key="2">
    <source>
        <dbReference type="ARBA" id="ARBA00022448"/>
    </source>
</evidence>
<keyword evidence="5 8" id="KW-1133">Transmembrane helix</keyword>
<dbReference type="SUPFAM" id="SSF103481">
    <property type="entry name" value="Multidrug resistance efflux transporter EmrE"/>
    <property type="match status" value="1"/>
</dbReference>
<dbReference type="PANTHER" id="PTHR30561:SF0">
    <property type="entry name" value="GUANIDINIUM EXPORTER"/>
    <property type="match status" value="1"/>
</dbReference>
<evidence type="ECO:0000256" key="3">
    <source>
        <dbReference type="ARBA" id="ARBA00022475"/>
    </source>
</evidence>
<dbReference type="InterPro" id="IPR045324">
    <property type="entry name" value="Small_multidrug_res"/>
</dbReference>
<keyword evidence="4 7" id="KW-0812">Transmembrane</keyword>
<evidence type="ECO:0000313" key="10">
    <source>
        <dbReference type="Proteomes" id="UP000093199"/>
    </source>
</evidence>
<name>A0A1C0Y7E4_9BACL</name>
<comment type="subcellular location">
    <subcellularLocation>
        <location evidence="1 7">Cell membrane</location>
        <topology evidence="1 7">Multi-pass membrane protein</topology>
    </subcellularLocation>
</comment>
<keyword evidence="2" id="KW-0813">Transport</keyword>
<comment type="caution">
    <text evidence="9">The sequence shown here is derived from an EMBL/GenBank/DDBJ whole genome shotgun (WGS) entry which is preliminary data.</text>
</comment>
<reference evidence="9 10" key="1">
    <citation type="submission" date="2016-07" db="EMBL/GenBank/DDBJ databases">
        <title>Caryophanon tenue genome sequencing.</title>
        <authorList>
            <person name="Verma A."/>
            <person name="Pal Y."/>
            <person name="Krishnamurthi S."/>
        </authorList>
    </citation>
    <scope>NUCLEOTIDE SEQUENCE [LARGE SCALE GENOMIC DNA]</scope>
    <source>
        <strain evidence="9 10">DSM 14152</strain>
    </source>
</reference>
<dbReference type="InterPro" id="IPR037185">
    <property type="entry name" value="EmrE-like"/>
</dbReference>
<evidence type="ECO:0000256" key="1">
    <source>
        <dbReference type="ARBA" id="ARBA00004651"/>
    </source>
</evidence>
<dbReference type="PANTHER" id="PTHR30561">
    <property type="entry name" value="SMR FAMILY PROTON-DEPENDENT DRUG EFFLUX TRANSPORTER SUGE"/>
    <property type="match status" value="1"/>
</dbReference>
<evidence type="ECO:0000256" key="7">
    <source>
        <dbReference type="RuleBase" id="RU003942"/>
    </source>
</evidence>
<dbReference type="InterPro" id="IPR000390">
    <property type="entry name" value="Small_drug/metabolite_transptr"/>
</dbReference>
<evidence type="ECO:0000256" key="6">
    <source>
        <dbReference type="ARBA" id="ARBA00023136"/>
    </source>
</evidence>
<dbReference type="GO" id="GO:0005886">
    <property type="term" value="C:plasma membrane"/>
    <property type="evidence" value="ECO:0007669"/>
    <property type="project" value="UniProtKB-SubCell"/>
</dbReference>
<evidence type="ECO:0000256" key="4">
    <source>
        <dbReference type="ARBA" id="ARBA00022692"/>
    </source>
</evidence>